<organism evidence="4 5">
    <name type="scientific">Aspergillus campestris (strain IBT 28561)</name>
    <dbReference type="NCBI Taxonomy" id="1392248"/>
    <lineage>
        <taxon>Eukaryota</taxon>
        <taxon>Fungi</taxon>
        <taxon>Dikarya</taxon>
        <taxon>Ascomycota</taxon>
        <taxon>Pezizomycotina</taxon>
        <taxon>Eurotiomycetes</taxon>
        <taxon>Eurotiomycetidae</taxon>
        <taxon>Eurotiales</taxon>
        <taxon>Aspergillaceae</taxon>
        <taxon>Aspergillus</taxon>
        <taxon>Aspergillus subgen. Circumdati</taxon>
    </lineage>
</organism>
<dbReference type="FunFam" id="3.20.20.80:FF:000271">
    <property type="entry name" value="Alkali-sensitive linkage protein 1"/>
    <property type="match status" value="1"/>
</dbReference>
<feature type="domain" description="Asl1-like glycosyl hydrolase catalytic" evidence="3">
    <location>
        <begin position="46"/>
        <end position="279"/>
    </location>
</feature>
<evidence type="ECO:0000259" key="3">
    <source>
        <dbReference type="Pfam" id="PF11790"/>
    </source>
</evidence>
<dbReference type="InterPro" id="IPR024655">
    <property type="entry name" value="Asl1_glyco_hydro_catalytic"/>
</dbReference>
<dbReference type="RefSeq" id="XP_024691698.1">
    <property type="nucleotide sequence ID" value="XM_024840300.1"/>
</dbReference>
<reference evidence="4" key="1">
    <citation type="submission" date="2016-12" db="EMBL/GenBank/DDBJ databases">
        <title>The genomes of Aspergillus section Nigri reveals drivers in fungal speciation.</title>
        <authorList>
            <consortium name="DOE Joint Genome Institute"/>
            <person name="Vesth T.C."/>
            <person name="Nybo J."/>
            <person name="Theobald S."/>
            <person name="Brandl J."/>
            <person name="Frisvad J.C."/>
            <person name="Nielsen K.F."/>
            <person name="Lyhne E.K."/>
            <person name="Kogle M.E."/>
            <person name="Kuo A."/>
            <person name="Riley R."/>
            <person name="Clum A."/>
            <person name="Nolan M."/>
            <person name="Lipzen A."/>
            <person name="Salamov A."/>
            <person name="Henrissat B."/>
            <person name="Wiebenga A."/>
            <person name="De vries R.P."/>
            <person name="Grigoriev I.V."/>
            <person name="Mortensen U.H."/>
            <person name="Andersen M.R."/>
            <person name="Baker S.E."/>
        </authorList>
    </citation>
    <scope>NUCLEOTIDE SEQUENCE</scope>
    <source>
        <strain evidence="4">IBT 28561</strain>
    </source>
</reference>
<feature type="signal peptide" evidence="2">
    <location>
        <begin position="1"/>
        <end position="19"/>
    </location>
</feature>
<gene>
    <name evidence="4" type="ORF">P168DRAFT_319648</name>
</gene>
<evidence type="ECO:0000313" key="5">
    <source>
        <dbReference type="Proteomes" id="UP000234254"/>
    </source>
</evidence>
<evidence type="ECO:0000256" key="2">
    <source>
        <dbReference type="SAM" id="SignalP"/>
    </source>
</evidence>
<comment type="caution">
    <text evidence="4">The sequence shown here is derived from an EMBL/GenBank/DDBJ whole genome shotgun (WGS) entry which is preliminary data.</text>
</comment>
<keyword evidence="5" id="KW-1185">Reference proteome</keyword>
<dbReference type="VEuPathDB" id="FungiDB:P168DRAFT_319648"/>
<keyword evidence="2" id="KW-0732">Signal</keyword>
<sequence length="281" mass="30160">MVAITRIVATALAATSALALPHGTSHSHTQTRSVTAGKRSTANKKGAAYNDASMVKSLAGGSGNASKISWAYDWNMHSMGILPSDVEFVPMLWGSKMFGEWFNTIQTVLFSGSNYIMGFNEPDVPSQAAMSPSEAAEHYKKYISPFNGKAKLVTPAVSSTEGDNAGLGWMRQFLDQCNDCGMSVLAVHWYGDDAAAFKDFVSRAEALASSYNLEETWVTEFALNSDLSAGGGNEQSKEFLGEVIPWLDSEPGVGRYAYFMCADGYLLSGEQLSTSGQAYLG</sequence>
<feature type="region of interest" description="Disordered" evidence="1">
    <location>
        <begin position="22"/>
        <end position="42"/>
    </location>
</feature>
<dbReference type="PANTHER" id="PTHR34154:SF10">
    <property type="entry name" value="ASL1-LIKE GLYCOSYL HYDROLASE CATALYTIC DOMAIN-CONTAINING PROTEIN"/>
    <property type="match status" value="1"/>
</dbReference>
<dbReference type="GeneID" id="36547824"/>
<dbReference type="PANTHER" id="PTHR34154">
    <property type="entry name" value="ALKALI-SENSITIVE LINKAGE PROTEIN 1"/>
    <property type="match status" value="1"/>
</dbReference>
<dbReference type="AlphaFoldDB" id="A0A2I1CZQ7"/>
<feature type="chain" id="PRO_5014157167" description="Asl1-like glycosyl hydrolase catalytic domain-containing protein" evidence="2">
    <location>
        <begin position="20"/>
        <end position="281"/>
    </location>
</feature>
<evidence type="ECO:0000256" key="1">
    <source>
        <dbReference type="SAM" id="MobiDB-lite"/>
    </source>
</evidence>
<dbReference type="InterPro" id="IPR017853">
    <property type="entry name" value="GH"/>
</dbReference>
<dbReference type="Gene3D" id="3.20.20.80">
    <property type="entry name" value="Glycosidases"/>
    <property type="match status" value="1"/>
</dbReference>
<dbReference type="Pfam" id="PF11790">
    <property type="entry name" value="Glyco_hydro_cc"/>
    <property type="match status" value="1"/>
</dbReference>
<dbReference type="GO" id="GO:0071966">
    <property type="term" value="P:fungal-type cell wall polysaccharide metabolic process"/>
    <property type="evidence" value="ECO:0007669"/>
    <property type="project" value="TreeGrafter"/>
</dbReference>
<proteinExistence type="predicted"/>
<accession>A0A2I1CZQ7</accession>
<dbReference type="EMBL" id="MSFM01000008">
    <property type="protein sequence ID" value="PKY03104.1"/>
    <property type="molecule type" value="Genomic_DNA"/>
</dbReference>
<dbReference type="Proteomes" id="UP000234254">
    <property type="component" value="Unassembled WGS sequence"/>
</dbReference>
<dbReference type="SUPFAM" id="SSF51445">
    <property type="entry name" value="(Trans)glycosidases"/>
    <property type="match status" value="1"/>
</dbReference>
<dbReference type="GO" id="GO:0009277">
    <property type="term" value="C:fungal-type cell wall"/>
    <property type="evidence" value="ECO:0007669"/>
    <property type="project" value="TreeGrafter"/>
</dbReference>
<feature type="compositionally biased region" description="Polar residues" evidence="1">
    <location>
        <begin position="24"/>
        <end position="40"/>
    </location>
</feature>
<dbReference type="OrthoDB" id="43654at2759"/>
<evidence type="ECO:0000313" key="4">
    <source>
        <dbReference type="EMBL" id="PKY03104.1"/>
    </source>
</evidence>
<protein>
    <recommendedName>
        <fullName evidence="3">Asl1-like glycosyl hydrolase catalytic domain-containing protein</fullName>
    </recommendedName>
</protein>
<dbReference type="InterPro" id="IPR053183">
    <property type="entry name" value="ASL1"/>
</dbReference>
<name>A0A2I1CZQ7_ASPC2</name>